<evidence type="ECO:0000313" key="2">
    <source>
        <dbReference type="EMBL" id="CAK9153546.1"/>
    </source>
</evidence>
<comment type="caution">
    <text evidence="2">The sequence shown here is derived from an EMBL/GenBank/DDBJ whole genome shotgun (WGS) entry which is preliminary data.</text>
</comment>
<reference evidence="2 3" key="1">
    <citation type="submission" date="2024-02" db="EMBL/GenBank/DDBJ databases">
        <authorList>
            <person name="Vignale AGUSTIN F."/>
            <person name="Sosa J E."/>
            <person name="Modenutti C."/>
        </authorList>
    </citation>
    <scope>NUCLEOTIDE SEQUENCE [LARGE SCALE GENOMIC DNA]</scope>
</reference>
<evidence type="ECO:0000256" key="1">
    <source>
        <dbReference type="SAM" id="MobiDB-lite"/>
    </source>
</evidence>
<keyword evidence="3" id="KW-1185">Reference proteome</keyword>
<name>A0ABC8S8K8_9AQUA</name>
<dbReference type="AlphaFoldDB" id="A0ABC8S8K8"/>
<accession>A0ABC8S8K8</accession>
<evidence type="ECO:0000313" key="3">
    <source>
        <dbReference type="Proteomes" id="UP001642360"/>
    </source>
</evidence>
<dbReference type="Proteomes" id="UP001642360">
    <property type="component" value="Unassembled WGS sequence"/>
</dbReference>
<gene>
    <name evidence="2" type="ORF">ILEXP_LOCUS21815</name>
</gene>
<feature type="region of interest" description="Disordered" evidence="1">
    <location>
        <begin position="105"/>
        <end position="133"/>
    </location>
</feature>
<protein>
    <submittedName>
        <fullName evidence="2">Uncharacterized protein</fullName>
    </submittedName>
</protein>
<dbReference type="EMBL" id="CAUOFW020002407">
    <property type="protein sequence ID" value="CAK9153546.1"/>
    <property type="molecule type" value="Genomic_DNA"/>
</dbReference>
<organism evidence="2 3">
    <name type="scientific">Ilex paraguariensis</name>
    <name type="common">yerba mate</name>
    <dbReference type="NCBI Taxonomy" id="185542"/>
    <lineage>
        <taxon>Eukaryota</taxon>
        <taxon>Viridiplantae</taxon>
        <taxon>Streptophyta</taxon>
        <taxon>Embryophyta</taxon>
        <taxon>Tracheophyta</taxon>
        <taxon>Spermatophyta</taxon>
        <taxon>Magnoliopsida</taxon>
        <taxon>eudicotyledons</taxon>
        <taxon>Gunneridae</taxon>
        <taxon>Pentapetalae</taxon>
        <taxon>asterids</taxon>
        <taxon>campanulids</taxon>
        <taxon>Aquifoliales</taxon>
        <taxon>Aquifoliaceae</taxon>
        <taxon>Ilex</taxon>
    </lineage>
</organism>
<sequence length="133" mass="14383">MDTLRMGHLGCYVVRVSIGQHLLTQARSGDKKDHQFIDVDMAALQASSLLFASSGSLSSRCHRGTIAATIKPPRLQTSTLHLPIPKLSTGGLAEEMELRSITVTTIRNTPTSSAEINTTTTRPEPEANDSDPR</sequence>
<proteinExistence type="predicted"/>
<feature type="compositionally biased region" description="Polar residues" evidence="1">
    <location>
        <begin position="105"/>
        <end position="122"/>
    </location>
</feature>